<evidence type="ECO:0000313" key="2">
    <source>
        <dbReference type="EMBL" id="EGY78695.1"/>
    </source>
</evidence>
<dbReference type="Proteomes" id="UP000005332">
    <property type="component" value="Unassembled WGS sequence"/>
</dbReference>
<evidence type="ECO:0000256" key="1">
    <source>
        <dbReference type="SAM" id="MobiDB-lite"/>
    </source>
</evidence>
<dbReference type="InterPro" id="IPR011990">
    <property type="entry name" value="TPR-like_helical_dom_sf"/>
</dbReference>
<dbReference type="PROSITE" id="PS51257">
    <property type="entry name" value="PROKAR_LIPOPROTEIN"/>
    <property type="match status" value="1"/>
</dbReference>
<protein>
    <recommendedName>
        <fullName evidence="4">Tetratricopeptide repeat protein</fullName>
    </recommendedName>
</protein>
<proteinExistence type="predicted"/>
<dbReference type="HOGENOM" id="CLU_1026221_0_0_11"/>
<dbReference type="PATRIC" id="fig|997355.3.peg.259"/>
<reference evidence="2 3" key="1">
    <citation type="submission" date="2011-06" db="EMBL/GenBank/DDBJ databases">
        <authorList>
            <person name="Muzny D."/>
            <person name="Qin X."/>
            <person name="Deng J."/>
            <person name="Jiang H."/>
            <person name="Liu Y."/>
            <person name="Qu J."/>
            <person name="Song X.-Z."/>
            <person name="Zhang L."/>
            <person name="Thornton R."/>
            <person name="Coyle M."/>
            <person name="Francisco L."/>
            <person name="Jackson L."/>
            <person name="Javaid M."/>
            <person name="Korchina V."/>
            <person name="Kovar C."/>
            <person name="Mata R."/>
            <person name="Mathew T."/>
            <person name="Ngo R."/>
            <person name="Nguyen L."/>
            <person name="Nguyen N."/>
            <person name="Okwuonu G."/>
            <person name="Ongeri F."/>
            <person name="Pham C."/>
            <person name="Simmons D."/>
            <person name="Wilczek-Boney K."/>
            <person name="Hale W."/>
            <person name="Jakkamsetti A."/>
            <person name="Pham P."/>
            <person name="Ruth R."/>
            <person name="San Lucas F."/>
            <person name="Warren J."/>
            <person name="Zhang J."/>
            <person name="Zhao Z."/>
            <person name="Zhou C."/>
            <person name="Zhu D."/>
            <person name="Lee S."/>
            <person name="Bess C."/>
            <person name="Blankenburg K."/>
            <person name="Forbes L."/>
            <person name="Fu Q."/>
            <person name="Gubbala S."/>
            <person name="Hirani K."/>
            <person name="Jayaseelan J.C."/>
            <person name="Lara F."/>
            <person name="Munidasa M."/>
            <person name="Palculict T."/>
            <person name="Patil S."/>
            <person name="Pu L.-L."/>
            <person name="Saada N."/>
            <person name="Tang L."/>
            <person name="Weissenberger G."/>
            <person name="Zhu Y."/>
            <person name="Hemphill L."/>
            <person name="Shang Y."/>
            <person name="Youmans B."/>
            <person name="Ayvaz T."/>
            <person name="Ross M."/>
            <person name="Santibanez J."/>
            <person name="Aqrawi P."/>
            <person name="Gross S."/>
            <person name="Joshi V."/>
            <person name="Fowler G."/>
            <person name="Nazareth L."/>
            <person name="Reid J."/>
            <person name="Worley K."/>
            <person name="Petrosino J."/>
            <person name="Highlander S."/>
            <person name="Gibbs R."/>
        </authorList>
    </citation>
    <scope>NUCLEOTIDE SEQUENCE [LARGE SCALE GENOMIC DNA]</scope>
    <source>
        <strain evidence="2 3">ATCC 25577</strain>
    </source>
</reference>
<dbReference type="AlphaFoldDB" id="G4CUQ7"/>
<feature type="compositionally biased region" description="Polar residues" evidence="1">
    <location>
        <begin position="223"/>
        <end position="239"/>
    </location>
</feature>
<feature type="region of interest" description="Disordered" evidence="1">
    <location>
        <begin position="147"/>
        <end position="250"/>
    </location>
</feature>
<comment type="caution">
    <text evidence="2">The sequence shown here is derived from an EMBL/GenBank/DDBJ whole genome shotgun (WGS) entry which is preliminary data.</text>
</comment>
<dbReference type="Gene3D" id="1.25.40.10">
    <property type="entry name" value="Tetratricopeptide repeat domain"/>
    <property type="match status" value="1"/>
</dbReference>
<dbReference type="EMBL" id="AGBA01000005">
    <property type="protein sequence ID" value="EGY78695.1"/>
    <property type="molecule type" value="Genomic_DNA"/>
</dbReference>
<gene>
    <name evidence="2" type="ORF">HMPREF9153_0264</name>
</gene>
<organism evidence="2 3">
    <name type="scientific">Cutibacterium avidum ATCC 25577</name>
    <dbReference type="NCBI Taxonomy" id="997355"/>
    <lineage>
        <taxon>Bacteria</taxon>
        <taxon>Bacillati</taxon>
        <taxon>Actinomycetota</taxon>
        <taxon>Actinomycetes</taxon>
        <taxon>Propionibacteriales</taxon>
        <taxon>Propionibacteriaceae</taxon>
        <taxon>Cutibacterium</taxon>
    </lineage>
</organism>
<evidence type="ECO:0000313" key="3">
    <source>
        <dbReference type="Proteomes" id="UP000005332"/>
    </source>
</evidence>
<name>G4CUQ7_9ACTN</name>
<keyword evidence="3" id="KW-1185">Reference proteome</keyword>
<sequence>MSQSRARRARRLTVGVTALLVAVLVLTACRLAATLVCDRLGSGAFTSQQYDQAERYFGANMRFNVTEPWIASYDRGTSRAAESKYADAEKDLRTALELAPEGQRCRVGMNLVWTMEESTTMQNLNRGTAKAGTLREAKHIAQRLRCQGRTTAPQSHTRQTSADQKTEQSTTMKRLDQEMDQAQQGSQSQEKEPPKTKDSEQQRQKRLFARNQQALNEQRRSSQDQNGSPQHAPSASTPRTAGGVPDRKGW</sequence>
<feature type="compositionally biased region" description="Polar residues" evidence="1">
    <location>
        <begin position="148"/>
        <end position="172"/>
    </location>
</feature>
<accession>G4CUQ7</accession>
<evidence type="ECO:0008006" key="4">
    <source>
        <dbReference type="Google" id="ProtNLM"/>
    </source>
</evidence>
<feature type="compositionally biased region" description="Basic and acidic residues" evidence="1">
    <location>
        <begin position="189"/>
        <end position="203"/>
    </location>
</feature>